<dbReference type="Proteomes" id="UP000586918">
    <property type="component" value="Unassembled WGS sequence"/>
</dbReference>
<evidence type="ECO:0000313" key="1">
    <source>
        <dbReference type="EMBL" id="NMH95713.1"/>
    </source>
</evidence>
<dbReference type="AlphaFoldDB" id="A0A848DT76"/>
<evidence type="ECO:0008006" key="3">
    <source>
        <dbReference type="Google" id="ProtNLM"/>
    </source>
</evidence>
<reference evidence="1 2" key="1">
    <citation type="submission" date="2020-04" db="EMBL/GenBank/DDBJ databases">
        <authorList>
            <person name="Klaysubun C."/>
            <person name="Duangmal K."/>
            <person name="Lipun K."/>
        </authorList>
    </citation>
    <scope>NUCLEOTIDE SEQUENCE [LARGE SCALE GENOMIC DNA]</scope>
    <source>
        <strain evidence="1 2">DSM 45300</strain>
    </source>
</reference>
<accession>A0A848DT76</accession>
<evidence type="ECO:0000313" key="2">
    <source>
        <dbReference type="Proteomes" id="UP000586918"/>
    </source>
</evidence>
<dbReference type="EMBL" id="JAAXKZ010000275">
    <property type="protein sequence ID" value="NMH95713.1"/>
    <property type="molecule type" value="Genomic_DNA"/>
</dbReference>
<proteinExistence type="predicted"/>
<dbReference type="RefSeq" id="WP_169416335.1">
    <property type="nucleotide sequence ID" value="NZ_JAAXKZ010000275.1"/>
</dbReference>
<comment type="caution">
    <text evidence="1">The sequence shown here is derived from an EMBL/GenBank/DDBJ whole genome shotgun (WGS) entry which is preliminary data.</text>
</comment>
<keyword evidence="2" id="KW-1185">Reference proteome</keyword>
<feature type="non-terminal residue" evidence="1">
    <location>
        <position position="303"/>
    </location>
</feature>
<organism evidence="1 2">
    <name type="scientific">Pseudonocardia bannensis</name>
    <dbReference type="NCBI Taxonomy" id="630973"/>
    <lineage>
        <taxon>Bacteria</taxon>
        <taxon>Bacillati</taxon>
        <taxon>Actinomycetota</taxon>
        <taxon>Actinomycetes</taxon>
        <taxon>Pseudonocardiales</taxon>
        <taxon>Pseudonocardiaceae</taxon>
        <taxon>Pseudonocardia</taxon>
    </lineage>
</organism>
<protein>
    <recommendedName>
        <fullName evidence="3">AbiEi antitoxin C-terminal domain-containing protein</fullName>
    </recommendedName>
</protein>
<gene>
    <name evidence="1" type="ORF">HF519_30150</name>
</gene>
<name>A0A848DT76_9PSEU</name>
<sequence length="303" mass="32668">MRRGRWADAGVLREAAQDGVISAATLREIGVPGVTVARRCRAGGPWQRLLPGVILLSTGTPTRRQQVRAALLYGGDNAILTGIEACRLHGVRRGPEAGDAVHLLVPHARQLRGADFVVVERTTRPPRPRVLSGLPVAPASRACLDAARRLRSPSDITELIADTVQRRLCTVAQLNAELAAGSQRGSATPRRVLAEVSEGVRSAAERDAKKLLARSGLPEAWWNARIYDADDRLLGIADAWFDDVALCWEINSYAYHLSPEDYARTTTRAAGLTAAGAVVVPVLPTKLRDDGRAAISDLSRAYN</sequence>